<comment type="subcellular location">
    <subcellularLocation>
        <location evidence="4">Cytoplasm</location>
    </subcellularLocation>
</comment>
<dbReference type="RefSeq" id="WP_405280556.1">
    <property type="nucleotide sequence ID" value="NZ_CP144380.1"/>
</dbReference>
<dbReference type="PANTHER" id="PTHR34984:SF1">
    <property type="entry name" value="CARBON STORAGE REGULATOR"/>
    <property type="match status" value="1"/>
</dbReference>
<dbReference type="SUPFAM" id="SSF117130">
    <property type="entry name" value="CsrA-like"/>
    <property type="match status" value="1"/>
</dbReference>
<evidence type="ECO:0000313" key="7">
    <source>
        <dbReference type="Proteomes" id="UP001484239"/>
    </source>
</evidence>
<keyword evidence="4" id="KW-0678">Repressor</keyword>
<comment type="subunit">
    <text evidence="4">Homodimer; the beta-strands of each monomer intercalate to form a hydrophobic core, while the alpha-helices form wings that extend away from the core.</text>
</comment>
<evidence type="ECO:0000256" key="2">
    <source>
        <dbReference type="ARBA" id="ARBA00022845"/>
    </source>
</evidence>
<comment type="similarity">
    <text evidence="4">Belongs to the CsrA/RsmA family.</text>
</comment>
<dbReference type="InterPro" id="IPR003751">
    <property type="entry name" value="CsrA"/>
</dbReference>
<evidence type="ECO:0000256" key="3">
    <source>
        <dbReference type="ARBA" id="ARBA00022884"/>
    </source>
</evidence>
<comment type="function">
    <text evidence="4">A translational regulator that binds mRNA to regulate translation initiation and/or mRNA stability. Usually binds in the 5'-UTR at or near the Shine-Dalgarno sequence preventing ribosome-binding, thus repressing translation. Its main target seems to be the major flagellin gene, while its function is anatagonized by FliW.</text>
</comment>
<evidence type="ECO:0000313" key="6">
    <source>
        <dbReference type="EMBL" id="MEK9502528.1"/>
    </source>
</evidence>
<protein>
    <recommendedName>
        <fullName evidence="4">Translational regulator CsrA</fullName>
    </recommendedName>
</protein>
<organism evidence="6 7">
    <name type="scientific">Gaopeijia maritima</name>
    <dbReference type="NCBI Taxonomy" id="3119007"/>
    <lineage>
        <taxon>Bacteria</taxon>
        <taxon>Pseudomonadati</taxon>
        <taxon>Gemmatimonadota</taxon>
        <taxon>Longimicrobiia</taxon>
        <taxon>Gaopeijiales</taxon>
        <taxon>Gaopeijiaceae</taxon>
        <taxon>Gaopeijia</taxon>
    </lineage>
</organism>
<dbReference type="Pfam" id="PF02599">
    <property type="entry name" value="CsrA"/>
    <property type="match status" value="1"/>
</dbReference>
<keyword evidence="7" id="KW-1185">Reference proteome</keyword>
<feature type="region of interest" description="Disordered" evidence="5">
    <location>
        <begin position="62"/>
        <end position="90"/>
    </location>
</feature>
<feature type="compositionally biased region" description="Basic and acidic residues" evidence="5">
    <location>
        <begin position="78"/>
        <end position="90"/>
    </location>
</feature>
<proteinExistence type="inferred from homology"/>
<dbReference type="EMBL" id="JBBHLI010000012">
    <property type="protein sequence ID" value="MEK9502528.1"/>
    <property type="molecule type" value="Genomic_DNA"/>
</dbReference>
<keyword evidence="3 4" id="KW-0694">RNA-binding</keyword>
<reference evidence="6 7" key="1">
    <citation type="submission" date="2024-02" db="EMBL/GenBank/DDBJ databases">
        <title>A novel Gemmatimonadota bacterium.</title>
        <authorList>
            <person name="Du Z.-J."/>
            <person name="Ye Y.-Q."/>
        </authorList>
    </citation>
    <scope>NUCLEOTIDE SEQUENCE [LARGE SCALE GENOMIC DNA]</scope>
    <source>
        <strain evidence="6 7">DH-20</strain>
    </source>
</reference>
<dbReference type="PANTHER" id="PTHR34984">
    <property type="entry name" value="CARBON STORAGE REGULATOR"/>
    <property type="match status" value="1"/>
</dbReference>
<dbReference type="HAMAP" id="MF_00167">
    <property type="entry name" value="CsrA"/>
    <property type="match status" value="1"/>
</dbReference>
<dbReference type="InterPro" id="IPR036107">
    <property type="entry name" value="CsrA_sf"/>
</dbReference>
<gene>
    <name evidence="4" type="primary">csrA</name>
    <name evidence="6" type="ORF">WI372_16160</name>
</gene>
<keyword evidence="4" id="KW-1005">Bacterial flagellum biogenesis</keyword>
<dbReference type="Proteomes" id="UP001484239">
    <property type="component" value="Unassembled WGS sequence"/>
</dbReference>
<evidence type="ECO:0000256" key="1">
    <source>
        <dbReference type="ARBA" id="ARBA00022490"/>
    </source>
</evidence>
<keyword evidence="2 4" id="KW-0810">Translation regulation</keyword>
<accession>A0ABU9ECS5</accession>
<name>A0ABU9ECS5_9BACT</name>
<evidence type="ECO:0000256" key="4">
    <source>
        <dbReference type="HAMAP-Rule" id="MF_00167"/>
    </source>
</evidence>
<keyword evidence="1 4" id="KW-0963">Cytoplasm</keyword>
<dbReference type="Gene3D" id="2.60.40.4380">
    <property type="entry name" value="Translational regulator CsrA"/>
    <property type="match status" value="1"/>
</dbReference>
<evidence type="ECO:0000256" key="5">
    <source>
        <dbReference type="SAM" id="MobiDB-lite"/>
    </source>
</evidence>
<sequence length="90" mass="9408">MLILSRRAGEAIRIGGDVRVVVMATSDGSVRLGIEAPGDVTILREELVLQVESENLRARAEPRSLADLIGGGDPAGEESPKSSDGHSRGS</sequence>
<comment type="caution">
    <text evidence="6">The sequence shown here is derived from an EMBL/GenBank/DDBJ whole genome shotgun (WGS) entry which is preliminary data.</text>
</comment>